<dbReference type="PANTHER" id="PTHR43133">
    <property type="entry name" value="RNA POLYMERASE ECF-TYPE SIGMA FACTO"/>
    <property type="match status" value="1"/>
</dbReference>
<reference evidence="8" key="1">
    <citation type="journal article" date="2019" name="Int. J. Syst. Evol. Microbiol.">
        <title>The Global Catalogue of Microorganisms (GCM) 10K type strain sequencing project: providing services to taxonomists for standard genome sequencing and annotation.</title>
        <authorList>
            <consortium name="The Broad Institute Genomics Platform"/>
            <consortium name="The Broad Institute Genome Sequencing Center for Infectious Disease"/>
            <person name="Wu L."/>
            <person name="Ma J."/>
        </authorList>
    </citation>
    <scope>NUCLEOTIDE SEQUENCE [LARGE SCALE GENOMIC DNA]</scope>
    <source>
        <strain evidence="8">KLKA75</strain>
    </source>
</reference>
<dbReference type="Gene3D" id="1.10.1740.10">
    <property type="match status" value="1"/>
</dbReference>
<dbReference type="InterPro" id="IPR013324">
    <property type="entry name" value="RNA_pol_sigma_r3/r4-like"/>
</dbReference>
<keyword evidence="3" id="KW-0731">Sigma factor</keyword>
<dbReference type="InterPro" id="IPR013325">
    <property type="entry name" value="RNA_pol_sigma_r2"/>
</dbReference>
<dbReference type="InterPro" id="IPR013249">
    <property type="entry name" value="RNA_pol_sigma70_r4_t2"/>
</dbReference>
<comment type="similarity">
    <text evidence="1">Belongs to the sigma-70 factor family. ECF subfamily.</text>
</comment>
<dbReference type="EMBL" id="JBHSIT010000001">
    <property type="protein sequence ID" value="MFC4905752.1"/>
    <property type="molecule type" value="Genomic_DNA"/>
</dbReference>
<name>A0ABV9TSH6_9ACTN</name>
<sequence>MTAEPGAGPGAPGRRGPDDLAALGVRLRAGDESALAGCQAALGPALRRFLRRLLPDEAVDDALQAVLMELWRCRERVDPDRLDAWTRTVARRRAVDLLRARPPACLPLAEWTGGRAASRDDVADRIAGEQDVRLALAALPLVQREAIALAYYGGFSQREIAARLGAPVGTVKARTARGLRRLGLLLDAPPARRPRS</sequence>
<gene>
    <name evidence="7" type="ORF">ACFPCY_00335</name>
</gene>
<evidence type="ECO:0000256" key="2">
    <source>
        <dbReference type="ARBA" id="ARBA00023015"/>
    </source>
</evidence>
<dbReference type="Proteomes" id="UP001595872">
    <property type="component" value="Unassembled WGS sequence"/>
</dbReference>
<protein>
    <submittedName>
        <fullName evidence="7">RNA polymerase sigma factor</fullName>
    </submittedName>
</protein>
<evidence type="ECO:0000256" key="4">
    <source>
        <dbReference type="ARBA" id="ARBA00023163"/>
    </source>
</evidence>
<feature type="domain" description="RNA polymerase sigma-70 region 2" evidence="5">
    <location>
        <begin position="42"/>
        <end position="101"/>
    </location>
</feature>
<evidence type="ECO:0000259" key="5">
    <source>
        <dbReference type="Pfam" id="PF04542"/>
    </source>
</evidence>
<keyword evidence="2" id="KW-0805">Transcription regulation</keyword>
<accession>A0ABV9TSH6</accession>
<dbReference type="InterPro" id="IPR014284">
    <property type="entry name" value="RNA_pol_sigma-70_dom"/>
</dbReference>
<dbReference type="Gene3D" id="1.10.10.10">
    <property type="entry name" value="Winged helix-like DNA-binding domain superfamily/Winged helix DNA-binding domain"/>
    <property type="match status" value="1"/>
</dbReference>
<evidence type="ECO:0000256" key="1">
    <source>
        <dbReference type="ARBA" id="ARBA00010641"/>
    </source>
</evidence>
<dbReference type="Pfam" id="PF04542">
    <property type="entry name" value="Sigma70_r2"/>
    <property type="match status" value="1"/>
</dbReference>
<comment type="caution">
    <text evidence="7">The sequence shown here is derived from an EMBL/GenBank/DDBJ whole genome shotgun (WGS) entry which is preliminary data.</text>
</comment>
<keyword evidence="8" id="KW-1185">Reference proteome</keyword>
<evidence type="ECO:0000313" key="8">
    <source>
        <dbReference type="Proteomes" id="UP001595872"/>
    </source>
</evidence>
<dbReference type="RefSeq" id="WP_378251495.1">
    <property type="nucleotide sequence ID" value="NZ_JBHSIT010000001.1"/>
</dbReference>
<dbReference type="CDD" id="cd06171">
    <property type="entry name" value="Sigma70_r4"/>
    <property type="match status" value="1"/>
</dbReference>
<dbReference type="Pfam" id="PF08281">
    <property type="entry name" value="Sigma70_r4_2"/>
    <property type="match status" value="1"/>
</dbReference>
<evidence type="ECO:0000259" key="6">
    <source>
        <dbReference type="Pfam" id="PF08281"/>
    </source>
</evidence>
<dbReference type="InterPro" id="IPR036388">
    <property type="entry name" value="WH-like_DNA-bd_sf"/>
</dbReference>
<dbReference type="NCBIfam" id="TIGR02937">
    <property type="entry name" value="sigma70-ECF"/>
    <property type="match status" value="1"/>
</dbReference>
<dbReference type="InterPro" id="IPR007627">
    <property type="entry name" value="RNA_pol_sigma70_r2"/>
</dbReference>
<dbReference type="InterPro" id="IPR039425">
    <property type="entry name" value="RNA_pol_sigma-70-like"/>
</dbReference>
<evidence type="ECO:0000313" key="7">
    <source>
        <dbReference type="EMBL" id="MFC4905752.1"/>
    </source>
</evidence>
<feature type="domain" description="RNA polymerase sigma factor 70 region 4 type 2" evidence="6">
    <location>
        <begin position="130"/>
        <end position="182"/>
    </location>
</feature>
<organism evidence="7 8">
    <name type="scientific">Actinomadura gamaensis</name>
    <dbReference type="NCBI Taxonomy" id="1763541"/>
    <lineage>
        <taxon>Bacteria</taxon>
        <taxon>Bacillati</taxon>
        <taxon>Actinomycetota</taxon>
        <taxon>Actinomycetes</taxon>
        <taxon>Streptosporangiales</taxon>
        <taxon>Thermomonosporaceae</taxon>
        <taxon>Actinomadura</taxon>
    </lineage>
</organism>
<dbReference type="PANTHER" id="PTHR43133:SF62">
    <property type="entry name" value="RNA POLYMERASE SIGMA FACTOR SIGZ"/>
    <property type="match status" value="1"/>
</dbReference>
<dbReference type="SUPFAM" id="SSF88946">
    <property type="entry name" value="Sigma2 domain of RNA polymerase sigma factors"/>
    <property type="match status" value="1"/>
</dbReference>
<evidence type="ECO:0000256" key="3">
    <source>
        <dbReference type="ARBA" id="ARBA00023082"/>
    </source>
</evidence>
<proteinExistence type="inferred from homology"/>
<dbReference type="SUPFAM" id="SSF88659">
    <property type="entry name" value="Sigma3 and sigma4 domains of RNA polymerase sigma factors"/>
    <property type="match status" value="1"/>
</dbReference>
<keyword evidence="4" id="KW-0804">Transcription</keyword>